<sequence>MNVSSTSTLAAVVMVGLDCTQEGHLLLVYVAQAAAVPYALVSTHERCCPDARCNMNLWHPGQ</sequence>
<protein>
    <submittedName>
        <fullName evidence="1">Uncharacterized protein</fullName>
    </submittedName>
</protein>
<evidence type="ECO:0000313" key="2">
    <source>
        <dbReference type="Proteomes" id="UP000324222"/>
    </source>
</evidence>
<dbReference type="AlphaFoldDB" id="A0A5B7DZH1"/>
<gene>
    <name evidence="1" type="ORF">E2C01_019627</name>
</gene>
<comment type="caution">
    <text evidence="1">The sequence shown here is derived from an EMBL/GenBank/DDBJ whole genome shotgun (WGS) entry which is preliminary data.</text>
</comment>
<dbReference type="Proteomes" id="UP000324222">
    <property type="component" value="Unassembled WGS sequence"/>
</dbReference>
<name>A0A5B7DZH1_PORTR</name>
<keyword evidence="2" id="KW-1185">Reference proteome</keyword>
<accession>A0A5B7DZH1</accession>
<organism evidence="1 2">
    <name type="scientific">Portunus trituberculatus</name>
    <name type="common">Swimming crab</name>
    <name type="synonym">Neptunus trituberculatus</name>
    <dbReference type="NCBI Taxonomy" id="210409"/>
    <lineage>
        <taxon>Eukaryota</taxon>
        <taxon>Metazoa</taxon>
        <taxon>Ecdysozoa</taxon>
        <taxon>Arthropoda</taxon>
        <taxon>Crustacea</taxon>
        <taxon>Multicrustacea</taxon>
        <taxon>Malacostraca</taxon>
        <taxon>Eumalacostraca</taxon>
        <taxon>Eucarida</taxon>
        <taxon>Decapoda</taxon>
        <taxon>Pleocyemata</taxon>
        <taxon>Brachyura</taxon>
        <taxon>Eubrachyura</taxon>
        <taxon>Portunoidea</taxon>
        <taxon>Portunidae</taxon>
        <taxon>Portuninae</taxon>
        <taxon>Portunus</taxon>
    </lineage>
</organism>
<dbReference type="EMBL" id="VSRR010001605">
    <property type="protein sequence ID" value="MPC26487.1"/>
    <property type="molecule type" value="Genomic_DNA"/>
</dbReference>
<reference evidence="1 2" key="1">
    <citation type="submission" date="2019-05" db="EMBL/GenBank/DDBJ databases">
        <title>Another draft genome of Portunus trituberculatus and its Hox gene families provides insights of decapod evolution.</title>
        <authorList>
            <person name="Jeong J.-H."/>
            <person name="Song I."/>
            <person name="Kim S."/>
            <person name="Choi T."/>
            <person name="Kim D."/>
            <person name="Ryu S."/>
            <person name="Kim W."/>
        </authorList>
    </citation>
    <scope>NUCLEOTIDE SEQUENCE [LARGE SCALE GENOMIC DNA]</scope>
    <source>
        <tissue evidence="1">Muscle</tissue>
    </source>
</reference>
<evidence type="ECO:0000313" key="1">
    <source>
        <dbReference type="EMBL" id="MPC26487.1"/>
    </source>
</evidence>
<proteinExistence type="predicted"/>